<dbReference type="PANTHER" id="PTHR23242:SF9">
    <property type="entry name" value="TRANSCRIPTION FACTOR HOXA13"/>
    <property type="match status" value="1"/>
</dbReference>
<keyword evidence="6" id="KW-1185">Reference proteome</keyword>
<dbReference type="CDD" id="cd00081">
    <property type="entry name" value="Hint"/>
    <property type="match status" value="1"/>
</dbReference>
<dbReference type="PROSITE" id="PS50818">
    <property type="entry name" value="INTEIN_C_TER"/>
    <property type="match status" value="1"/>
</dbReference>
<organism evidence="5 6">
    <name type="scientific">Streptomyces halobius</name>
    <dbReference type="NCBI Taxonomy" id="2879846"/>
    <lineage>
        <taxon>Bacteria</taxon>
        <taxon>Bacillati</taxon>
        <taxon>Actinomycetota</taxon>
        <taxon>Actinomycetes</taxon>
        <taxon>Kitasatosporales</taxon>
        <taxon>Streptomycetaceae</taxon>
        <taxon>Streptomyces</taxon>
    </lineage>
</organism>
<evidence type="ECO:0000256" key="3">
    <source>
        <dbReference type="SAM" id="SignalP"/>
    </source>
</evidence>
<evidence type="ECO:0000259" key="4">
    <source>
        <dbReference type="SMART" id="SM00306"/>
    </source>
</evidence>
<feature type="compositionally biased region" description="Low complexity" evidence="2">
    <location>
        <begin position="447"/>
        <end position="461"/>
    </location>
</feature>
<evidence type="ECO:0000313" key="5">
    <source>
        <dbReference type="EMBL" id="UQA97088.1"/>
    </source>
</evidence>
<dbReference type="Pfam" id="PF03752">
    <property type="entry name" value="ALF"/>
    <property type="match status" value="8"/>
</dbReference>
<feature type="region of interest" description="Disordered" evidence="2">
    <location>
        <begin position="247"/>
        <end position="293"/>
    </location>
</feature>
<feature type="coiled-coil region" evidence="1">
    <location>
        <begin position="930"/>
        <end position="961"/>
    </location>
</feature>
<sequence>MRVLCLSLLLPLAVIAGLVGPTPASATDHDSGPPAGESAPASRRAWVVAAWKSGGPGTKAAAEAALTGGDEDVQRFLDTVWPKEEYEDDRVAASQKTTIGGPALQKAAREALNSNDPYKLRAFLEYDWKTPLEEDQRVFVAQVINEGGPGVREAGRAALDGSAADIRKFLERGQYVEREKDGRVEVAQVINEGGSQVRAAGRTALNGTAQDIREFLEVGQFVARAQDQEQTTVAQLAEMARNAGRRAAAETAAAKRASAQAVTASDNAKREAQRAAKAASKAHKNTQEAADAARGAANAAKGAAVAARRAVDAARAANRSARVAANAAAQAASAAAGASQASSRARQAAAAAAGDARNAAAARKAAEDARAAAKGADKAADAADEATKAATQAGVAAKSAASAGANALMAAESAERASSYAGQADAHAAAARRAAAQSRRQAEEANRAAGTAESLARQAAAKAREARDAARKAAQHARESADAAEKAAKYAGQAGKAAERSAVHAKAAREAANEASSAVAKAKATYKLARKIEDAELLTRTHKGIEQAKELKSKADELQSEQDADVRQEEQFEAQARRLTTEAAKPGVDVKDVATKGRKAALLAMKVRGPWGRAAAAAALGGSDQDVAEYIRNGWKLAAAQDERVQAERLASESSLAAVRQAAEKALKGGPTQISEFLTTGQYQAGASDFRVHIAQIINEGGPGVQQAGRAALNSNSPDQYRKFILTGQYTARYQDERVRAAQLANSGGPELKAAARIAMESPPYVLHAFIGHGQYMAKRKDLLAATHKARVQQLIAESARTAATAQQNAFEAEKAAALAAHKAAEAKSYARQAKESAASAKKSADQARGFAKNAKASAARAAESAKTARKAAADANRAAENAALSVNDASVSAELAHVSASIAWTSAKKARASALAAGKDAKAANKAAKDALKIAVEKAMAEAKAQRKAEADAKEKAHQEAGRRASELYRCGMLGCDARVSSPNFPTWCTKNRLMCDILADADNIEEAMRGIWNVEKKILGLESLEACAKDKDILTCGDLFKDVLISSKLKALRTAYETLNHLSKGWCIQCFPAGTKVLMGDGSTRNIEDIKPGDQVLSTDPISGETGSQEATHKIVTEHDKRFNELTIATHRGPEKLTATYEHPFWSPSEHRWVPASDLKPGTSLRSNDGSTVRVEANHAFEKHARTYNLTVNGLHTYYVLAGETPVLVHNSGGHTPENGMVTVGRWMSPAEHQAMMETGMVQRGGGGFTYVVYPASRDAYISARPGSVYVEFDVPKSSLIPGGRPGDFKMSDSDTIFARLAKKKGNPVPELPKAKNVKLGGWGCL</sequence>
<evidence type="ECO:0000313" key="6">
    <source>
        <dbReference type="Proteomes" id="UP000830115"/>
    </source>
</evidence>
<dbReference type="Pfam" id="PF07591">
    <property type="entry name" value="PT-HINT"/>
    <property type="match status" value="1"/>
</dbReference>
<dbReference type="InterPro" id="IPR030934">
    <property type="entry name" value="Intein_C"/>
</dbReference>
<feature type="compositionally biased region" description="Basic and acidic residues" evidence="2">
    <location>
        <begin position="462"/>
        <end position="486"/>
    </location>
</feature>
<feature type="compositionally biased region" description="Low complexity" evidence="2">
    <location>
        <begin position="247"/>
        <end position="264"/>
    </location>
</feature>
<dbReference type="NCBIfam" id="TIGR01443">
    <property type="entry name" value="intein_Cterm"/>
    <property type="match status" value="1"/>
</dbReference>
<dbReference type="PANTHER" id="PTHR23242">
    <property type="entry name" value="TRANSCRIPTION FACTOR HOXA13"/>
    <property type="match status" value="1"/>
</dbReference>
<feature type="region of interest" description="Disordered" evidence="2">
    <location>
        <begin position="431"/>
        <end position="486"/>
    </location>
</feature>
<evidence type="ECO:0000256" key="2">
    <source>
        <dbReference type="SAM" id="MobiDB-lite"/>
    </source>
</evidence>
<dbReference type="InterPro" id="IPR036844">
    <property type="entry name" value="Hint_dom_sf"/>
</dbReference>
<proteinExistence type="predicted"/>
<dbReference type="SMART" id="SM00306">
    <property type="entry name" value="HintN"/>
    <property type="match status" value="1"/>
</dbReference>
<feature type="domain" description="Hint" evidence="4">
    <location>
        <begin position="1070"/>
        <end position="1171"/>
    </location>
</feature>
<accession>A0ABY4MH83</accession>
<dbReference type="Gene3D" id="2.170.16.10">
    <property type="entry name" value="Hedgehog/Intein (Hint) domain"/>
    <property type="match status" value="1"/>
</dbReference>
<dbReference type="EMBL" id="CP086322">
    <property type="protein sequence ID" value="UQA97088.1"/>
    <property type="molecule type" value="Genomic_DNA"/>
</dbReference>
<keyword evidence="1" id="KW-0175">Coiled coil</keyword>
<dbReference type="Pfam" id="PF24691">
    <property type="entry name" value="TreTu_C"/>
    <property type="match status" value="1"/>
</dbReference>
<gene>
    <name evidence="5" type="ORF">K9S39_39135</name>
</gene>
<dbReference type="InterPro" id="IPR006141">
    <property type="entry name" value="Intein_N"/>
</dbReference>
<dbReference type="PROSITE" id="PS50817">
    <property type="entry name" value="INTEIN_N_TER"/>
    <property type="match status" value="1"/>
</dbReference>
<reference evidence="5" key="1">
    <citation type="submission" date="2021-10" db="EMBL/GenBank/DDBJ databases">
        <title>Streptomyces nigrumlapis sp.nov.,an antimicrobial producing actinobacterium isolated from Black Gobi rocks.</title>
        <authorList>
            <person name="Wen Y."/>
            <person name="Zhang W."/>
            <person name="Liu X.G."/>
        </authorList>
    </citation>
    <scope>NUCLEOTIDE SEQUENCE</scope>
    <source>
        <strain evidence="5">ST13-2-2</strain>
    </source>
</reference>
<dbReference type="SUPFAM" id="SSF51294">
    <property type="entry name" value="Hedgehog/intein (Hint) domain"/>
    <property type="match status" value="1"/>
</dbReference>
<dbReference type="InterPro" id="IPR057938">
    <property type="entry name" value="TreTu_C"/>
</dbReference>
<keyword evidence="3" id="KW-0732">Signal</keyword>
<dbReference type="InterPro" id="IPR003587">
    <property type="entry name" value="Hint_dom_N"/>
</dbReference>
<protein>
    <recommendedName>
        <fullName evidence="4">Hint domain-containing protein</fullName>
    </recommendedName>
</protein>
<evidence type="ECO:0000256" key="1">
    <source>
        <dbReference type="SAM" id="Coils"/>
    </source>
</evidence>
<dbReference type="InterPro" id="IPR005506">
    <property type="entry name" value="DUF312_ALF"/>
</dbReference>
<name>A0ABY4MH83_9ACTN</name>
<dbReference type="Proteomes" id="UP000830115">
    <property type="component" value="Chromosome"/>
</dbReference>
<feature type="chain" id="PRO_5045464759" description="Hint domain-containing protein" evidence="3">
    <location>
        <begin position="27"/>
        <end position="1328"/>
    </location>
</feature>
<feature type="signal peptide" evidence="3">
    <location>
        <begin position="1"/>
        <end position="26"/>
    </location>
</feature>